<sequence length="180" mass="21074">MQQENTYLSQFPDIIKQLRQLSNLNNAQILFDSRLENWRKNESIFNEKVIGRNNIFILIHDMEGNIFGGYIKTKINKECEWIKDEEAFIFSLESNGRIMTPKPFPIKKDKSQYAILLFSKDFDYLFQIGFGYDIVVTKQNHSNNFLSGVNETSFEYGKLKYPLCGSKTFIVSRIIAIEMN</sequence>
<dbReference type="Pfam" id="PF07534">
    <property type="entry name" value="TLD"/>
    <property type="match status" value="1"/>
</dbReference>
<name>M2RC40_ENTHI</name>
<dbReference type="OrthoDB" id="10303617at2759"/>
<dbReference type="AlphaFoldDB" id="M2RC40"/>
<dbReference type="Proteomes" id="UP000011755">
    <property type="component" value="Unassembled WGS sequence"/>
</dbReference>
<dbReference type="InterPro" id="IPR006571">
    <property type="entry name" value="TLDc_dom"/>
</dbReference>
<feature type="domain" description="TLDc" evidence="1">
    <location>
        <begin position="14"/>
        <end position="147"/>
    </location>
</feature>
<protein>
    <recommendedName>
        <fullName evidence="1">TLDc domain-containing protein</fullName>
    </recommendedName>
</protein>
<evidence type="ECO:0000313" key="2">
    <source>
        <dbReference type="EMBL" id="EMD47148.1"/>
    </source>
</evidence>
<dbReference type="EMBL" id="KB444389">
    <property type="protein sequence ID" value="EMD47148.1"/>
    <property type="molecule type" value="Genomic_DNA"/>
</dbReference>
<organism evidence="2 3">
    <name type="scientific">Entamoeba histolytica KU27</name>
    <dbReference type="NCBI Taxonomy" id="885311"/>
    <lineage>
        <taxon>Eukaryota</taxon>
        <taxon>Amoebozoa</taxon>
        <taxon>Evosea</taxon>
        <taxon>Archamoebae</taxon>
        <taxon>Mastigamoebida</taxon>
        <taxon>Entamoebidae</taxon>
        <taxon>Entamoeba</taxon>
    </lineage>
</organism>
<accession>M2RC40</accession>
<evidence type="ECO:0000259" key="1">
    <source>
        <dbReference type="Pfam" id="PF07534"/>
    </source>
</evidence>
<dbReference type="VEuPathDB" id="AmoebaDB:EHI5A_007970"/>
<evidence type="ECO:0000313" key="3">
    <source>
        <dbReference type="Proteomes" id="UP000011755"/>
    </source>
</evidence>
<gene>
    <name evidence="2" type="ORF">EHI5A_007970</name>
</gene>
<proteinExistence type="predicted"/>
<reference evidence="2 3" key="1">
    <citation type="submission" date="2013-02" db="EMBL/GenBank/DDBJ databases">
        <authorList>
            <person name="Hannick L."/>
            <person name="Zafar N."/>
            <person name="Lorenzi H."/>
            <person name="Ali I.A."/>
            <person name="Petri W.P."/>
            <person name="Caler E."/>
        </authorList>
    </citation>
    <scope>NUCLEOTIDE SEQUENCE [LARGE SCALE GENOMIC DNA]</scope>
    <source>
        <strain evidence="2 3">KU27</strain>
    </source>
</reference>